<organism evidence="2 3">
    <name type="scientific">Didymella heteroderae</name>
    <dbReference type="NCBI Taxonomy" id="1769908"/>
    <lineage>
        <taxon>Eukaryota</taxon>
        <taxon>Fungi</taxon>
        <taxon>Dikarya</taxon>
        <taxon>Ascomycota</taxon>
        <taxon>Pezizomycotina</taxon>
        <taxon>Dothideomycetes</taxon>
        <taxon>Pleosporomycetidae</taxon>
        <taxon>Pleosporales</taxon>
        <taxon>Pleosporineae</taxon>
        <taxon>Didymellaceae</taxon>
        <taxon>Didymella</taxon>
    </lineage>
</organism>
<keyword evidence="3" id="KW-1185">Reference proteome</keyword>
<feature type="region of interest" description="Disordered" evidence="1">
    <location>
        <begin position="1"/>
        <end position="78"/>
    </location>
</feature>
<evidence type="ECO:0000313" key="2">
    <source>
        <dbReference type="EMBL" id="KAF3035673.1"/>
    </source>
</evidence>
<feature type="compositionally biased region" description="Polar residues" evidence="1">
    <location>
        <begin position="1"/>
        <end position="12"/>
    </location>
</feature>
<evidence type="ECO:0000313" key="3">
    <source>
        <dbReference type="Proteomes" id="UP000758155"/>
    </source>
</evidence>
<evidence type="ECO:0000256" key="1">
    <source>
        <dbReference type="SAM" id="MobiDB-lite"/>
    </source>
</evidence>
<proteinExistence type="predicted"/>
<reference evidence="2" key="1">
    <citation type="submission" date="2019-04" db="EMBL/GenBank/DDBJ databases">
        <title>Sequencing of skin fungus with MAO and IRED activity.</title>
        <authorList>
            <person name="Marsaioli A.J."/>
            <person name="Bonatto J.M.C."/>
            <person name="Reis Junior O."/>
        </authorList>
    </citation>
    <scope>NUCLEOTIDE SEQUENCE</scope>
    <source>
        <strain evidence="2">28M1</strain>
    </source>
</reference>
<dbReference type="AlphaFoldDB" id="A0A9P4WLP0"/>
<dbReference type="Proteomes" id="UP000758155">
    <property type="component" value="Unassembled WGS sequence"/>
</dbReference>
<feature type="compositionally biased region" description="Low complexity" evidence="1">
    <location>
        <begin position="31"/>
        <end position="42"/>
    </location>
</feature>
<name>A0A9P4WLP0_9PLEO</name>
<accession>A0A9P4WLP0</accession>
<sequence length="116" mass="12559">MPASTRASTGNSKPRLVQQIENAVAPKKRTTTTANTSRPRTTGGRVAKPKTTATLTGPRTKVVKKRRTPTEKAKDKVVGTAEKLVGEVEEHLPTTQEGFKSLAKPHAVDFANIEDR</sequence>
<dbReference type="EMBL" id="SWKV01000056">
    <property type="protein sequence ID" value="KAF3035673.1"/>
    <property type="molecule type" value="Genomic_DNA"/>
</dbReference>
<protein>
    <submittedName>
        <fullName evidence="2">Uncharacterized protein</fullName>
    </submittedName>
</protein>
<feature type="compositionally biased region" description="Basic and acidic residues" evidence="1">
    <location>
        <begin position="68"/>
        <end position="77"/>
    </location>
</feature>
<comment type="caution">
    <text evidence="2">The sequence shown here is derived from an EMBL/GenBank/DDBJ whole genome shotgun (WGS) entry which is preliminary data.</text>
</comment>
<gene>
    <name evidence="2" type="ORF">E8E12_004357</name>
</gene>
<dbReference type="OrthoDB" id="5426707at2759"/>